<reference evidence="4" key="1">
    <citation type="submission" date="2017-02" db="UniProtKB">
        <authorList>
            <consortium name="WormBaseParasite"/>
        </authorList>
    </citation>
    <scope>IDENTIFICATION</scope>
</reference>
<evidence type="ECO:0000313" key="3">
    <source>
        <dbReference type="Proteomes" id="UP000267096"/>
    </source>
</evidence>
<dbReference type="Proteomes" id="UP000267096">
    <property type="component" value="Unassembled WGS sequence"/>
</dbReference>
<feature type="region of interest" description="Disordered" evidence="1">
    <location>
        <begin position="1"/>
        <end position="88"/>
    </location>
</feature>
<evidence type="ECO:0000313" key="4">
    <source>
        <dbReference type="WBParaSite" id="ASIM_0000667101-mRNA-1"/>
    </source>
</evidence>
<reference evidence="2 3" key="2">
    <citation type="submission" date="2018-11" db="EMBL/GenBank/DDBJ databases">
        <authorList>
            <consortium name="Pathogen Informatics"/>
        </authorList>
    </citation>
    <scope>NUCLEOTIDE SEQUENCE [LARGE SCALE GENOMIC DNA]</scope>
</reference>
<dbReference type="EMBL" id="UYRR01014009">
    <property type="protein sequence ID" value="VDK27042.1"/>
    <property type="molecule type" value="Genomic_DNA"/>
</dbReference>
<feature type="compositionally biased region" description="Basic residues" evidence="1">
    <location>
        <begin position="1"/>
        <end position="11"/>
    </location>
</feature>
<dbReference type="WBParaSite" id="ASIM_0000667101-mRNA-1">
    <property type="protein sequence ID" value="ASIM_0000667101-mRNA-1"/>
    <property type="gene ID" value="ASIM_0000667101"/>
</dbReference>
<dbReference type="AlphaFoldDB" id="A0A0M3JGB6"/>
<accession>A0A0M3JGB6</accession>
<proteinExistence type="predicted"/>
<feature type="compositionally biased region" description="Low complexity" evidence="1">
    <location>
        <begin position="69"/>
        <end position="80"/>
    </location>
</feature>
<sequence>MRRTRIRRRCDKHSYAGPPPSPMHFNNVSSSPPPVNNKKLSVPTIPRTNPFHRIQTPLKQPMPDPRELSQSNNSVSASSSDQLEYFDP</sequence>
<organism evidence="4">
    <name type="scientific">Anisakis simplex</name>
    <name type="common">Herring worm</name>
    <dbReference type="NCBI Taxonomy" id="6269"/>
    <lineage>
        <taxon>Eukaryota</taxon>
        <taxon>Metazoa</taxon>
        <taxon>Ecdysozoa</taxon>
        <taxon>Nematoda</taxon>
        <taxon>Chromadorea</taxon>
        <taxon>Rhabditida</taxon>
        <taxon>Spirurina</taxon>
        <taxon>Ascaridomorpha</taxon>
        <taxon>Ascaridoidea</taxon>
        <taxon>Anisakidae</taxon>
        <taxon>Anisakis</taxon>
        <taxon>Anisakis simplex complex</taxon>
    </lineage>
</organism>
<gene>
    <name evidence="2" type="ORF">ASIM_LOCUS6450</name>
</gene>
<name>A0A0M3JGB6_ANISI</name>
<keyword evidence="3" id="KW-1185">Reference proteome</keyword>
<protein>
    <submittedName>
        <fullName evidence="2 4">Uncharacterized protein</fullName>
    </submittedName>
</protein>
<evidence type="ECO:0000256" key="1">
    <source>
        <dbReference type="SAM" id="MobiDB-lite"/>
    </source>
</evidence>
<evidence type="ECO:0000313" key="2">
    <source>
        <dbReference type="EMBL" id="VDK27042.1"/>
    </source>
</evidence>